<proteinExistence type="predicted"/>
<evidence type="ECO:0000259" key="2">
    <source>
        <dbReference type="Pfam" id="PF13514"/>
    </source>
</evidence>
<dbReference type="SUPFAM" id="SSF52540">
    <property type="entry name" value="P-loop containing nucleoside triphosphate hydrolases"/>
    <property type="match status" value="2"/>
</dbReference>
<comment type="caution">
    <text evidence="3">The sequence shown here is derived from an EMBL/GenBank/DDBJ whole genome shotgun (WGS) entry which is preliminary data.</text>
</comment>
<dbReference type="Pfam" id="PF13514">
    <property type="entry name" value="AAA_27"/>
    <property type="match status" value="1"/>
</dbReference>
<dbReference type="PANTHER" id="PTHR41259:SF1">
    <property type="entry name" value="DOUBLE-STRAND BREAK REPAIR RAD50 ATPASE, PUTATIVE-RELATED"/>
    <property type="match status" value="1"/>
</dbReference>
<feature type="coiled-coil region" evidence="1">
    <location>
        <begin position="379"/>
        <end position="424"/>
    </location>
</feature>
<dbReference type="RefSeq" id="WP_289216817.1">
    <property type="nucleotide sequence ID" value="NZ_JAPVRC010000008.1"/>
</dbReference>
<dbReference type="Gene3D" id="3.40.50.300">
    <property type="entry name" value="P-loop containing nucleotide triphosphate hydrolases"/>
    <property type="match status" value="2"/>
</dbReference>
<gene>
    <name evidence="3" type="ORF">ACFQMN_04730</name>
</gene>
<protein>
    <submittedName>
        <fullName evidence="3">AAA family ATPase</fullName>
    </submittedName>
</protein>
<organism evidence="3 4">
    <name type="scientific">Halobacillus campisalis</name>
    <dbReference type="NCBI Taxonomy" id="435909"/>
    <lineage>
        <taxon>Bacteria</taxon>
        <taxon>Bacillati</taxon>
        <taxon>Bacillota</taxon>
        <taxon>Bacilli</taxon>
        <taxon>Bacillales</taxon>
        <taxon>Bacillaceae</taxon>
        <taxon>Halobacillus</taxon>
    </lineage>
</organism>
<evidence type="ECO:0000256" key="1">
    <source>
        <dbReference type="SAM" id="Coils"/>
    </source>
</evidence>
<dbReference type="InterPro" id="IPR038734">
    <property type="entry name" value="YhaN_AAA"/>
</dbReference>
<accession>A0ABW2K0K8</accession>
<feature type="domain" description="YhaN AAA" evidence="2">
    <location>
        <begin position="1"/>
        <end position="197"/>
    </location>
</feature>
<evidence type="ECO:0000313" key="3">
    <source>
        <dbReference type="EMBL" id="MFC7320173.1"/>
    </source>
</evidence>
<sequence>MKINSFHIFAFGKWKNYSLNLGEQKMAIISGNNEAGKSTIQQFLLFILFGLPPKKREFYQPKTGGSIGGRLVVETPEYGEITIERISDRRQSQAICRLVDGEEYEEEFLKQLIGGMSKAVYQSIYSFNAEDLSGLHQVTGEELGEVLLNVGLTGSDQIYHTKKTLEKRLDDLFKQKGRNPFLNQELQRLEKLEKKQSDIMQEVGDYRKVVEKIDHLENEIVELEHQVNEARSDYYTLVQINKAIPVIQEYHELNVTGEPGSLMSFPEDAGSKMRHLQENLLPLENEHSRVEADLKDKKERLQFNQKNEQEFEEKEVRRLISKISTYEQAVHDRNRLKKQLEQNRTEMKHELDDLDIPIEEERLYEYEFPFYVEETWRGLREQEQIIVQEEKQLEEEKNSLQLQKKQTEQQINDLNEQTISDEEAAANSELIDFYIHSNTNKNTNAPQDRTSAYLFGLIILSGIIISYMTSSFWPIGIALLISAGIIFVKKDSSSKESLQSVQVSKDNYMHAKQQLQLYEQTKGELAYLSEHLKEIVQKELRLDEQSRTLLNRKERFNHLVNEQYRSYPFLKSLKMLHWEKLYHLLKRVKDKQKVIEERSNETIELDAQIKNIEDDVHKFSEQMKWDDSDQTVSEKLIGIRDFFHSQMNVRENNEQLNQEIYLLNKQSERIKQEIAPLFEDKQKLLEASASINVDQFYEKLESYEQLKYKQKRFNNVRDQIKLMLNEKEQRDFEIWSTLPNEAQLNFQLQEKEQEIDRLLKNQKEIQQEKADLHFQMKQLEGSDQLSLLNHQYEFDRSQFNEHAKEWAAYKIASEVLERTKEMYQNQYLPRVLLAAQSHFNRLTLGKYVSLSVERDESRIIVEDYGGFQYSTEELSRGTADQLYVSLRLALAQTLSEELKVPFIVDDAFVNFDEARLSVMLEILSELSRGTQVFLFTWRGDIGNRLEENRTETFHLPLES</sequence>
<evidence type="ECO:0000313" key="4">
    <source>
        <dbReference type="Proteomes" id="UP001596494"/>
    </source>
</evidence>
<dbReference type="PANTHER" id="PTHR41259">
    <property type="entry name" value="DOUBLE-STRAND BREAK REPAIR RAD50 ATPASE, PUTATIVE-RELATED"/>
    <property type="match status" value="1"/>
</dbReference>
<keyword evidence="1" id="KW-0175">Coiled coil</keyword>
<dbReference type="EMBL" id="JBHTBY010000003">
    <property type="protein sequence ID" value="MFC7320173.1"/>
    <property type="molecule type" value="Genomic_DNA"/>
</dbReference>
<reference evidence="4" key="1">
    <citation type="journal article" date="2019" name="Int. J. Syst. Evol. Microbiol.">
        <title>The Global Catalogue of Microorganisms (GCM) 10K type strain sequencing project: providing services to taxonomists for standard genome sequencing and annotation.</title>
        <authorList>
            <consortium name="The Broad Institute Genomics Platform"/>
            <consortium name="The Broad Institute Genome Sequencing Center for Infectious Disease"/>
            <person name="Wu L."/>
            <person name="Ma J."/>
        </authorList>
    </citation>
    <scope>NUCLEOTIDE SEQUENCE [LARGE SCALE GENOMIC DNA]</scope>
    <source>
        <strain evidence="4">CCUG 73951</strain>
    </source>
</reference>
<keyword evidence="4" id="KW-1185">Reference proteome</keyword>
<feature type="coiled-coil region" evidence="1">
    <location>
        <begin position="741"/>
        <end position="768"/>
    </location>
</feature>
<name>A0ABW2K0K8_9BACI</name>
<dbReference type="InterPro" id="IPR027417">
    <property type="entry name" value="P-loop_NTPase"/>
</dbReference>
<feature type="coiled-coil region" evidence="1">
    <location>
        <begin position="294"/>
        <end position="353"/>
    </location>
</feature>
<feature type="coiled-coil region" evidence="1">
    <location>
        <begin position="182"/>
        <end position="233"/>
    </location>
</feature>
<dbReference type="Proteomes" id="UP001596494">
    <property type="component" value="Unassembled WGS sequence"/>
</dbReference>